<dbReference type="Gene3D" id="1.25.40.390">
    <property type="match status" value="1"/>
</dbReference>
<proteinExistence type="inferred from homology"/>
<dbReference type="SUPFAM" id="SSF48452">
    <property type="entry name" value="TPR-like"/>
    <property type="match status" value="1"/>
</dbReference>
<accession>A0A9X2XTE2</accession>
<dbReference type="Pfam" id="PF07980">
    <property type="entry name" value="SusD_RagB"/>
    <property type="match status" value="1"/>
</dbReference>
<feature type="domain" description="SusD-like N-terminal" evidence="7">
    <location>
        <begin position="74"/>
        <end position="237"/>
    </location>
</feature>
<comment type="subcellular location">
    <subcellularLocation>
        <location evidence="1">Cell outer membrane</location>
    </subcellularLocation>
</comment>
<organism evidence="8 9">
    <name type="scientific">Paraflavisolibacter caeni</name>
    <dbReference type="NCBI Taxonomy" id="2982496"/>
    <lineage>
        <taxon>Bacteria</taxon>
        <taxon>Pseudomonadati</taxon>
        <taxon>Bacteroidota</taxon>
        <taxon>Chitinophagia</taxon>
        <taxon>Chitinophagales</taxon>
        <taxon>Chitinophagaceae</taxon>
        <taxon>Paraflavisolibacter</taxon>
    </lineage>
</organism>
<dbReference type="RefSeq" id="WP_279296314.1">
    <property type="nucleotide sequence ID" value="NZ_JAOTIF010000003.1"/>
</dbReference>
<dbReference type="AlphaFoldDB" id="A0A9X2XTE2"/>
<evidence type="ECO:0000256" key="3">
    <source>
        <dbReference type="ARBA" id="ARBA00022729"/>
    </source>
</evidence>
<comment type="caution">
    <text evidence="8">The sequence shown here is derived from an EMBL/GenBank/DDBJ whole genome shotgun (WGS) entry which is preliminary data.</text>
</comment>
<keyword evidence="4" id="KW-0472">Membrane</keyword>
<evidence type="ECO:0000313" key="9">
    <source>
        <dbReference type="Proteomes" id="UP001155483"/>
    </source>
</evidence>
<feature type="domain" description="RagB/SusD" evidence="6">
    <location>
        <begin position="311"/>
        <end position="636"/>
    </location>
</feature>
<evidence type="ECO:0000256" key="1">
    <source>
        <dbReference type="ARBA" id="ARBA00004442"/>
    </source>
</evidence>
<dbReference type="InterPro" id="IPR011990">
    <property type="entry name" value="TPR-like_helical_dom_sf"/>
</dbReference>
<reference evidence="8" key="1">
    <citation type="submission" date="2022-09" db="EMBL/GenBank/DDBJ databases">
        <authorList>
            <person name="Yuan C."/>
            <person name="Ke Z."/>
        </authorList>
    </citation>
    <scope>NUCLEOTIDE SEQUENCE</scope>
    <source>
        <strain evidence="8">LB-8</strain>
    </source>
</reference>
<evidence type="ECO:0000259" key="6">
    <source>
        <dbReference type="Pfam" id="PF07980"/>
    </source>
</evidence>
<evidence type="ECO:0000256" key="5">
    <source>
        <dbReference type="ARBA" id="ARBA00023237"/>
    </source>
</evidence>
<keyword evidence="5" id="KW-0998">Cell outer membrane</keyword>
<evidence type="ECO:0000256" key="4">
    <source>
        <dbReference type="ARBA" id="ARBA00023136"/>
    </source>
</evidence>
<protein>
    <submittedName>
        <fullName evidence="8">RagB/SusD family nutrient uptake outer membrane protein</fullName>
    </submittedName>
</protein>
<comment type="similarity">
    <text evidence="2">Belongs to the SusD family.</text>
</comment>
<name>A0A9X2XTE2_9BACT</name>
<dbReference type="Proteomes" id="UP001155483">
    <property type="component" value="Unassembled WGS sequence"/>
</dbReference>
<evidence type="ECO:0000313" key="8">
    <source>
        <dbReference type="EMBL" id="MCU7548869.1"/>
    </source>
</evidence>
<gene>
    <name evidence="8" type="ORF">OCK74_07050</name>
</gene>
<dbReference type="InterPro" id="IPR033985">
    <property type="entry name" value="SusD-like_N"/>
</dbReference>
<evidence type="ECO:0000256" key="2">
    <source>
        <dbReference type="ARBA" id="ARBA00006275"/>
    </source>
</evidence>
<evidence type="ECO:0000259" key="7">
    <source>
        <dbReference type="Pfam" id="PF14322"/>
    </source>
</evidence>
<dbReference type="GO" id="GO:0009279">
    <property type="term" value="C:cell outer membrane"/>
    <property type="evidence" value="ECO:0007669"/>
    <property type="project" value="UniProtKB-SubCell"/>
</dbReference>
<keyword evidence="3" id="KW-0732">Signal</keyword>
<dbReference type="EMBL" id="JAOTIF010000003">
    <property type="protein sequence ID" value="MCU7548869.1"/>
    <property type="molecule type" value="Genomic_DNA"/>
</dbReference>
<dbReference type="InterPro" id="IPR012944">
    <property type="entry name" value="SusD_RagB_dom"/>
</dbReference>
<dbReference type="Pfam" id="PF14322">
    <property type="entry name" value="SusD-like_3"/>
    <property type="match status" value="1"/>
</dbReference>
<sequence length="637" mass="72277">MKKVIFVFILGINILLLPGCKKNWLDRESKTLVTNEQVWNDPKQILALLGNYYDRLPTDLGLRDINQNGNGSITKQEQWRNMANYDDAMWSGYSGEDGRNNISSYAFSSWRYWDYTFIRDCNLALENMEKYGTALSAAEKKQFTAEFRFLRAFMYFEMVKRMGGVPLVTKQLIYDYSGDPSPLQQPRAKESEVYDFIGSEMDAIKVDLGNFDGTKSEASYTRANKYTAMALKSRAMLYAGSLAKYNSQMASPITTPGGEVGIPASKANEYYQKSLDASKEIINSGIYSLYKSNPNLGENFYEAITKKTNNKEVIFVKDFLTSKAKKHGFSYDNIARSIREDNLGSSAVTPVLNLVESFDYTDGTTGTLKTRTSDNSDFIYYDNLADIFANKDARLYGTVIYPGTTFKGLPVQMQAGVMVWNGSSYTTVEGTDLSTNYQPDGKLLTGSAGPHRSIQEVSNTGFYLRKFIDPGALTSSRGIQSDIWWIWFRLGEIYMNATEAAFELNQVTDALTYINALRARAGITVPLTSDKLSINKIRNERRVELAFEDHRLWDLKRWRVAHEVWNGDAGNPNAMLYALYPYRVVRPGDPRDGKYVFVKLVAPRYKAPRFFQMGNYYSSIDQAVINNNPKIIRNPFH</sequence>
<keyword evidence="9" id="KW-1185">Reference proteome</keyword>
<reference evidence="8" key="2">
    <citation type="submission" date="2023-04" db="EMBL/GenBank/DDBJ databases">
        <title>Paracnuella aquatica gen. nov., sp. nov., a member of the family Chitinophagaceae isolated from a hot spring.</title>
        <authorList>
            <person name="Wang C."/>
        </authorList>
    </citation>
    <scope>NUCLEOTIDE SEQUENCE</scope>
    <source>
        <strain evidence="8">LB-8</strain>
    </source>
</reference>